<feature type="compositionally biased region" description="Polar residues" evidence="1">
    <location>
        <begin position="257"/>
        <end position="273"/>
    </location>
</feature>
<accession>L8WEB6</accession>
<dbReference type="HOGENOM" id="CLU_947245_0_0_1"/>
<name>L8WEB6_THACA</name>
<dbReference type="EMBL" id="AFRT01003274">
    <property type="protein sequence ID" value="ELU36536.1"/>
    <property type="molecule type" value="Genomic_DNA"/>
</dbReference>
<evidence type="ECO:0000256" key="1">
    <source>
        <dbReference type="SAM" id="MobiDB-lite"/>
    </source>
</evidence>
<gene>
    <name evidence="2" type="ORF">AG1IA_09435</name>
</gene>
<feature type="compositionally biased region" description="Basic and acidic residues" evidence="1">
    <location>
        <begin position="244"/>
        <end position="254"/>
    </location>
</feature>
<proteinExistence type="predicted"/>
<evidence type="ECO:0000313" key="3">
    <source>
        <dbReference type="Proteomes" id="UP000011668"/>
    </source>
</evidence>
<dbReference type="STRING" id="983506.L8WEB6"/>
<feature type="region of interest" description="Disordered" evidence="1">
    <location>
        <begin position="227"/>
        <end position="273"/>
    </location>
</feature>
<evidence type="ECO:0000313" key="2">
    <source>
        <dbReference type="EMBL" id="ELU36536.1"/>
    </source>
</evidence>
<sequence>MIRIQKTSGILTRAQDPNRCYLTEESDLLAESSLLEMSRAGEALLKATDPDHIPGYEVIKTPQRETSLVDSFINTLARLGVGMGLPCVVHPSKYPSSPKPIDVASSAAAATAYPPVLITFIEATDCSSLATTGLALYETLFCAGGLGGANIAHNSPQTHFTRKTSKNSKHLRTARGSADLTNRIPHFRNSELGLVQMLGCTNQTAKHSQGPRGPVWASPIVAHSYRGPGPLHRTKQPISSHSYSDWERNEDRRTRAIPTTSPDANETRSSVSSSGNLCAVGIEVRMHEATTGSK</sequence>
<organism evidence="2 3">
    <name type="scientific">Thanatephorus cucumeris (strain AG1-IA)</name>
    <name type="common">Rice sheath blight fungus</name>
    <name type="synonym">Rhizoctonia solani</name>
    <dbReference type="NCBI Taxonomy" id="983506"/>
    <lineage>
        <taxon>Eukaryota</taxon>
        <taxon>Fungi</taxon>
        <taxon>Dikarya</taxon>
        <taxon>Basidiomycota</taxon>
        <taxon>Agaricomycotina</taxon>
        <taxon>Agaricomycetes</taxon>
        <taxon>Cantharellales</taxon>
        <taxon>Ceratobasidiaceae</taxon>
        <taxon>Rhizoctonia</taxon>
        <taxon>Rhizoctonia solani AG-1</taxon>
    </lineage>
</organism>
<dbReference type="Proteomes" id="UP000011668">
    <property type="component" value="Unassembled WGS sequence"/>
</dbReference>
<dbReference type="AlphaFoldDB" id="L8WEB6"/>
<comment type="caution">
    <text evidence="2">The sequence shown here is derived from an EMBL/GenBank/DDBJ whole genome shotgun (WGS) entry which is preliminary data.</text>
</comment>
<reference evidence="2 3" key="1">
    <citation type="journal article" date="2013" name="Nat. Commun.">
        <title>The evolution and pathogenic mechanisms of the rice sheath blight pathogen.</title>
        <authorList>
            <person name="Zheng A."/>
            <person name="Lin R."/>
            <person name="Xu L."/>
            <person name="Qin P."/>
            <person name="Tang C."/>
            <person name="Ai P."/>
            <person name="Zhang D."/>
            <person name="Liu Y."/>
            <person name="Sun Z."/>
            <person name="Feng H."/>
            <person name="Wang Y."/>
            <person name="Chen Y."/>
            <person name="Liang X."/>
            <person name="Fu R."/>
            <person name="Li Q."/>
            <person name="Zhang J."/>
            <person name="Yu X."/>
            <person name="Xie Z."/>
            <person name="Ding L."/>
            <person name="Guan P."/>
            <person name="Tang J."/>
            <person name="Liang Y."/>
            <person name="Wang S."/>
            <person name="Deng Q."/>
            <person name="Li S."/>
            <person name="Zhu J."/>
            <person name="Wang L."/>
            <person name="Liu H."/>
            <person name="Li P."/>
        </authorList>
    </citation>
    <scope>NUCLEOTIDE SEQUENCE [LARGE SCALE GENOMIC DNA]</scope>
    <source>
        <strain evidence="3">AG-1 IA</strain>
    </source>
</reference>
<protein>
    <submittedName>
        <fullName evidence="2">Uncharacterized protein</fullName>
    </submittedName>
</protein>
<keyword evidence="3" id="KW-1185">Reference proteome</keyword>